<organism evidence="2 3">
    <name type="scientific">Discostella pseudostelligera</name>
    <dbReference type="NCBI Taxonomy" id="259834"/>
    <lineage>
        <taxon>Eukaryota</taxon>
        <taxon>Sar</taxon>
        <taxon>Stramenopiles</taxon>
        <taxon>Ochrophyta</taxon>
        <taxon>Bacillariophyta</taxon>
        <taxon>Coscinodiscophyceae</taxon>
        <taxon>Thalassiosirophycidae</taxon>
        <taxon>Stephanodiscales</taxon>
        <taxon>Stephanodiscaceae</taxon>
        <taxon>Discostella</taxon>
    </lineage>
</organism>
<feature type="region of interest" description="Disordered" evidence="1">
    <location>
        <begin position="1"/>
        <end position="25"/>
    </location>
</feature>
<accession>A0ABD3MB28</accession>
<dbReference type="Proteomes" id="UP001530293">
    <property type="component" value="Unassembled WGS sequence"/>
</dbReference>
<gene>
    <name evidence="2" type="ORF">ACHAWU_007568</name>
</gene>
<dbReference type="EMBL" id="JALLBG020000196">
    <property type="protein sequence ID" value="KAL3759824.1"/>
    <property type="molecule type" value="Genomic_DNA"/>
</dbReference>
<name>A0ABD3MB28_9STRA</name>
<evidence type="ECO:0000313" key="2">
    <source>
        <dbReference type="EMBL" id="KAL3759824.1"/>
    </source>
</evidence>
<protein>
    <submittedName>
        <fullName evidence="2">Uncharacterized protein</fullName>
    </submittedName>
</protein>
<sequence length="1393" mass="156331">MDEDESGSSSDEESGGLTSEATPLHVNTARNRISSFCGSDAAITITPRDVIAISPTRAGRHSSNLSLISVDSHGNMSSATTPNISNTTFVEDSFGREGINGKNSHDIPPIPSIFSRHAISQLLPRHRQLVKSYHDYQQKSAPTWSNSNRQTSCGSSSNVHSLCSRIKISTTLGLLVLGLILSICMLVRFATMGTTSYDDTRRDNGIDGNDQINRFNGVDSGELHGKQKGRHAKSKDVFDEEGRYIIEDYDALPTFSNFLPGVAGIYGKPVWSFYVNRGQGISSFGVKSKDFPIMEFQSANNAYQNTQLLGFRTFYQGRRTSGRGGGKSNAFVVEPFDSARTRFSQYYKQGEKNAAADSIPINDESANFPLRTMFIGSNELQIREVDYVHMIETNVTYFTLPEEAFGAFVRRTTIANIDNERLLHISILDGLARIQPFGGKLNLLLKTMGRSLEGWMEVHNADHETMPFFRLSMEPSDSADVVLEEAGHFCLSFLENEEQALLPIVYDTSKVFGKDTSLMRPLGLYEKTVTDIAAGEQYGSAKTSSAFAAVKEVVIYPGQSITISTFYGRANAVTDVPVIARRITQGGFARYKLSRARELIKHITADVKTETADKLFDAHVQQMYLDNSLRGGVPVFLGAIDDKSQSLSVDEDSRIKVYHLFSRIHGDLERDYNDFVVEPTYFSEGPGNFRDVAQNRRNDVIINPRMGSFDVKLFLTFIQADGYNPLSVEAVVFKIEVEAECNRLAAVAVGYADGHRADREALASILCDGPFRPGQLLEMIEEQNIFIMTNLPELIDNVAASATIHPMAVSNDRYSADHWTYYMDLLKSYTHIYPDREEQLLYDEELPYYFSSHVVRPRAQKYVLSMSYDGARYHVRQLNPTFDDPLRRDQMRRFINNSSGWYDIEATYHHDSHGRLLKSAPIAKLFLLSTLNFATRDAYGMGIEYEAGKGWNEAMNGIVSMLGSGMPETYELKLLLQYLRQATLKYKRSIVVPVELATLIDKISSALDDLGHDKYMPQTSVSADSIEVPSALFNYWDSVANAREEYRNKSFSGKMKEYAATDVVRILDRWAGQIELGIARAHAIGSHGYETQDETLGITPTYFYYTVTKWTETSESDDEGHPFVNATELTVGKFPLFLEGVVRMLKTVDTDKATSMYHAVKNSGLRDKKLGMYTLSASLVGQSFDMGRMMAFSPGWLENQSVWLHMSYKYYLELLRKGMYNEFFTEMRTGMMPYIDGDRYGRPVLECSSFIASSAFVDPTMVGQGFLARLSGSTAEFMSMWVLMMIGPAPFYINEKNGLLEMQLVPALPHWLFRYDPLVAAGEQYTVRFKLFASIDVIYYTSLSRDVFGVAPGKYEIGLRDGTKIEVDGPTIPTDLALKIRQVVFIDYIHAYL</sequence>
<proteinExistence type="predicted"/>
<feature type="compositionally biased region" description="Acidic residues" evidence="1">
    <location>
        <begin position="1"/>
        <end position="14"/>
    </location>
</feature>
<comment type="caution">
    <text evidence="2">The sequence shown here is derived from an EMBL/GenBank/DDBJ whole genome shotgun (WGS) entry which is preliminary data.</text>
</comment>
<reference evidence="2 3" key="1">
    <citation type="submission" date="2024-10" db="EMBL/GenBank/DDBJ databases">
        <title>Updated reference genomes for cyclostephanoid diatoms.</title>
        <authorList>
            <person name="Roberts W.R."/>
            <person name="Alverson A.J."/>
        </authorList>
    </citation>
    <scope>NUCLEOTIDE SEQUENCE [LARGE SCALE GENOMIC DNA]</scope>
    <source>
        <strain evidence="2 3">AJA232-27</strain>
    </source>
</reference>
<evidence type="ECO:0000313" key="3">
    <source>
        <dbReference type="Proteomes" id="UP001530293"/>
    </source>
</evidence>
<keyword evidence="3" id="KW-1185">Reference proteome</keyword>
<dbReference type="InterPro" id="IPR008928">
    <property type="entry name" value="6-hairpin_glycosidase_sf"/>
</dbReference>
<dbReference type="SUPFAM" id="SSF48208">
    <property type="entry name" value="Six-hairpin glycosidases"/>
    <property type="match status" value="1"/>
</dbReference>
<evidence type="ECO:0000256" key="1">
    <source>
        <dbReference type="SAM" id="MobiDB-lite"/>
    </source>
</evidence>